<keyword evidence="1 4" id="KW-0378">Hydrolase</keyword>
<comment type="caution">
    <text evidence="6">The sequence shown here is derived from an EMBL/GenBank/DDBJ whole genome shotgun (WGS) entry which is preliminary data.</text>
</comment>
<evidence type="ECO:0000313" key="7">
    <source>
        <dbReference type="Proteomes" id="UP000093510"/>
    </source>
</evidence>
<evidence type="ECO:0000256" key="2">
    <source>
        <dbReference type="ARBA" id="ARBA00039140"/>
    </source>
</evidence>
<dbReference type="EC" id="3.1.1.61" evidence="2"/>
<evidence type="ECO:0000256" key="4">
    <source>
        <dbReference type="PROSITE-ProRule" id="PRU00050"/>
    </source>
</evidence>
<organism evidence="6 7">
    <name type="scientific">Flavobacterium crassostreae</name>
    <dbReference type="NCBI Taxonomy" id="1763534"/>
    <lineage>
        <taxon>Bacteria</taxon>
        <taxon>Pseudomonadati</taxon>
        <taxon>Bacteroidota</taxon>
        <taxon>Flavobacteriia</taxon>
        <taxon>Flavobacteriales</taxon>
        <taxon>Flavobacteriaceae</taxon>
        <taxon>Flavobacterium</taxon>
    </lineage>
</organism>
<dbReference type="PANTHER" id="PTHR42872:SF6">
    <property type="entry name" value="PROTEIN-GLUTAMATE METHYLESTERASE_PROTEIN-GLUTAMINE GLUTAMINASE"/>
    <property type="match status" value="1"/>
</dbReference>
<accession>A0A1B9DYR5</accession>
<keyword evidence="7" id="KW-1185">Reference proteome</keyword>
<dbReference type="InterPro" id="IPR035909">
    <property type="entry name" value="CheB_C"/>
</dbReference>
<dbReference type="GO" id="GO:0006935">
    <property type="term" value="P:chemotaxis"/>
    <property type="evidence" value="ECO:0007669"/>
    <property type="project" value="UniProtKB-UniRule"/>
</dbReference>
<dbReference type="GO" id="GO:0008984">
    <property type="term" value="F:protein-glutamate methylesterase activity"/>
    <property type="evidence" value="ECO:0007669"/>
    <property type="project" value="UniProtKB-EC"/>
</dbReference>
<evidence type="ECO:0000256" key="1">
    <source>
        <dbReference type="ARBA" id="ARBA00022801"/>
    </source>
</evidence>
<feature type="active site" evidence="4">
    <location>
        <position position="45"/>
    </location>
</feature>
<protein>
    <recommendedName>
        <fullName evidence="2">protein-glutamate methylesterase</fullName>
        <ecNumber evidence="2">3.1.1.61</ecNumber>
    </recommendedName>
</protein>
<dbReference type="OrthoDB" id="1524092at2"/>
<dbReference type="AlphaFoldDB" id="A0A1B9DYR5"/>
<comment type="catalytic activity">
    <reaction evidence="3">
        <text>[protein]-L-glutamate 5-O-methyl ester + H2O = L-glutamyl-[protein] + methanol + H(+)</text>
        <dbReference type="Rhea" id="RHEA:23236"/>
        <dbReference type="Rhea" id="RHEA-COMP:10208"/>
        <dbReference type="Rhea" id="RHEA-COMP:10311"/>
        <dbReference type="ChEBI" id="CHEBI:15377"/>
        <dbReference type="ChEBI" id="CHEBI:15378"/>
        <dbReference type="ChEBI" id="CHEBI:17790"/>
        <dbReference type="ChEBI" id="CHEBI:29973"/>
        <dbReference type="ChEBI" id="CHEBI:82795"/>
        <dbReference type="EC" id="3.1.1.61"/>
    </reaction>
</comment>
<reference evidence="6 7" key="1">
    <citation type="submission" date="2016-03" db="EMBL/GenBank/DDBJ databases">
        <authorList>
            <person name="Ploux O."/>
        </authorList>
    </citation>
    <scope>NUCLEOTIDE SEQUENCE [LARGE SCALE GENOMIC DNA]</scope>
    <source>
        <strain evidence="6 7">LPB0076</strain>
    </source>
</reference>
<dbReference type="CDD" id="cd16433">
    <property type="entry name" value="CheB"/>
    <property type="match status" value="1"/>
</dbReference>
<feature type="active site" evidence="4">
    <location>
        <position position="18"/>
    </location>
</feature>
<dbReference type="GO" id="GO:0000156">
    <property type="term" value="F:phosphorelay response regulator activity"/>
    <property type="evidence" value="ECO:0007669"/>
    <property type="project" value="InterPro"/>
</dbReference>
<feature type="domain" description="CheB-type methylesterase" evidence="5">
    <location>
        <begin position="6"/>
        <end position="193"/>
    </location>
</feature>
<feature type="active site" evidence="4">
    <location>
        <position position="138"/>
    </location>
</feature>
<dbReference type="EMBL" id="LVEP01000036">
    <property type="protein sequence ID" value="OCB74832.1"/>
    <property type="molecule type" value="Genomic_DNA"/>
</dbReference>
<dbReference type="PANTHER" id="PTHR42872">
    <property type="entry name" value="PROTEIN-GLUTAMATE METHYLESTERASE/PROTEIN-GLUTAMINE GLUTAMINASE"/>
    <property type="match status" value="1"/>
</dbReference>
<evidence type="ECO:0000259" key="5">
    <source>
        <dbReference type="PROSITE" id="PS50122"/>
    </source>
</evidence>
<dbReference type="GO" id="GO:0005737">
    <property type="term" value="C:cytoplasm"/>
    <property type="evidence" value="ECO:0007669"/>
    <property type="project" value="InterPro"/>
</dbReference>
<dbReference type="STRING" id="1763534.GCA_001831475_02263"/>
<dbReference type="InterPro" id="IPR000673">
    <property type="entry name" value="Sig_transdc_resp-reg_Me-estase"/>
</dbReference>
<dbReference type="RefSeq" id="WP_066335582.1">
    <property type="nucleotide sequence ID" value="NZ_CP017688.1"/>
</dbReference>
<evidence type="ECO:0000256" key="3">
    <source>
        <dbReference type="ARBA" id="ARBA00048267"/>
    </source>
</evidence>
<dbReference type="SUPFAM" id="SSF52738">
    <property type="entry name" value="Methylesterase CheB, C-terminal domain"/>
    <property type="match status" value="1"/>
</dbReference>
<gene>
    <name evidence="6" type="ORF">LPBF_09465</name>
</gene>
<evidence type="ECO:0000313" key="6">
    <source>
        <dbReference type="EMBL" id="OCB74832.1"/>
    </source>
</evidence>
<keyword evidence="4" id="KW-0145">Chemotaxis</keyword>
<proteinExistence type="predicted"/>
<name>A0A1B9DYR5_9FLAO</name>
<sequence length="193" mass="21003">MEKNKRITHFDAVVLGGSAGSLHVLMEILPKLKANAPFALVIVVHRTSSADSMLENLIALKTSMQVKEVEDKTPILPGSIYIAPANYHLLFEKNKTISLDISEKINFSRPSIDVSFQSLAEVYKNSLLGILLSGANADGTKGLLAIHKAGGTTIVQNPLEAEMPFMPQHALLQAHPDHTLNTLEISNFLLDLV</sequence>
<dbReference type="Proteomes" id="UP000093510">
    <property type="component" value="Unassembled WGS sequence"/>
</dbReference>
<dbReference type="PROSITE" id="PS50122">
    <property type="entry name" value="CHEB"/>
    <property type="match status" value="1"/>
</dbReference>
<dbReference type="Gene3D" id="3.40.50.180">
    <property type="entry name" value="Methylesterase CheB, C-terminal domain"/>
    <property type="match status" value="1"/>
</dbReference>
<dbReference type="Pfam" id="PF01339">
    <property type="entry name" value="CheB_methylest"/>
    <property type="match status" value="1"/>
</dbReference>